<dbReference type="RefSeq" id="WP_111276406.1">
    <property type="nucleotide sequence ID" value="NZ_QFYS01000005.1"/>
</dbReference>
<dbReference type="SUPFAM" id="SSF89796">
    <property type="entry name" value="CoA-transferase family III (CaiB/BaiF)"/>
    <property type="match status" value="1"/>
</dbReference>
<dbReference type="EMBL" id="QFYS01000005">
    <property type="protein sequence ID" value="RAK64868.1"/>
    <property type="molecule type" value="Genomic_DNA"/>
</dbReference>
<proteinExistence type="predicted"/>
<dbReference type="Gene3D" id="3.40.50.10540">
    <property type="entry name" value="Crotonobetainyl-coa:carnitine coa-transferase, domain 1"/>
    <property type="match status" value="1"/>
</dbReference>
<accession>A0A328BIL4</accession>
<reference evidence="1 2" key="1">
    <citation type="submission" date="2018-05" db="EMBL/GenBank/DDBJ databases">
        <authorList>
            <person name="Lanie J.A."/>
            <person name="Ng W.-L."/>
            <person name="Kazmierczak K.M."/>
            <person name="Andrzejewski T.M."/>
            <person name="Davidsen T.M."/>
            <person name="Wayne K.J."/>
            <person name="Tettelin H."/>
            <person name="Glass J.I."/>
            <person name="Rusch D."/>
            <person name="Podicherti R."/>
            <person name="Tsui H.-C.T."/>
            <person name="Winkler M.E."/>
        </authorList>
    </citation>
    <scope>NUCLEOTIDE SEQUENCE [LARGE SCALE GENOMIC DNA]</scope>
    <source>
        <strain evidence="1 2">BUT-10</strain>
    </source>
</reference>
<dbReference type="AlphaFoldDB" id="A0A328BIL4"/>
<evidence type="ECO:0000313" key="1">
    <source>
        <dbReference type="EMBL" id="RAK64868.1"/>
    </source>
</evidence>
<dbReference type="GO" id="GO:0016740">
    <property type="term" value="F:transferase activity"/>
    <property type="evidence" value="ECO:0007669"/>
    <property type="project" value="UniProtKB-KW"/>
</dbReference>
<sequence>MNPLAPLIVDLCAEAAALTARLGRRVEVAALGVLDREGELPLAAPGGLVSPNGACRLFRAADGWMALNLARVEDRDLVPAWLGCDLDDDPWALVTIHAGGRRSADLVAGATLLGLPAAAVGEVSAETPRAPTLRLGRGGRRAGALQVVDLSALWAGPMCGAILAAMGASVLKVESVRRPDPTALSTPAFAHRLNGTKQALALDFAAADGRARLAEVVAGADVLITGARPRALAALGLEPAPLFAANPGLVWVAITGYGWTGEAGDRVAFGDDAAAAGGLVRWTADGPRFLGDALADPVTGLAAALGAMRGLEQGGGVFVDAALARVAAGAATAIGLQAAA</sequence>
<protein>
    <submittedName>
        <fullName evidence="1">CoA transferase</fullName>
    </submittedName>
</protein>
<dbReference type="InterPro" id="IPR003673">
    <property type="entry name" value="CoA-Trfase_fam_III"/>
</dbReference>
<dbReference type="OrthoDB" id="4909260at2"/>
<comment type="caution">
    <text evidence="1">The sequence shown here is derived from an EMBL/GenBank/DDBJ whole genome shotgun (WGS) entry which is preliminary data.</text>
</comment>
<dbReference type="InterPro" id="IPR023606">
    <property type="entry name" value="CoA-Trfase_III_dom_1_sf"/>
</dbReference>
<dbReference type="Proteomes" id="UP000249524">
    <property type="component" value="Unassembled WGS sequence"/>
</dbReference>
<keyword evidence="1" id="KW-0808">Transferase</keyword>
<organism evidence="1 2">
    <name type="scientific">Phenylobacterium kunshanense</name>
    <dbReference type="NCBI Taxonomy" id="1445034"/>
    <lineage>
        <taxon>Bacteria</taxon>
        <taxon>Pseudomonadati</taxon>
        <taxon>Pseudomonadota</taxon>
        <taxon>Alphaproteobacteria</taxon>
        <taxon>Caulobacterales</taxon>
        <taxon>Caulobacteraceae</taxon>
        <taxon>Phenylobacterium</taxon>
    </lineage>
</organism>
<evidence type="ECO:0000313" key="2">
    <source>
        <dbReference type="Proteomes" id="UP000249524"/>
    </source>
</evidence>
<dbReference type="PANTHER" id="PTHR48228:SF5">
    <property type="entry name" value="ALPHA-METHYLACYL-COA RACEMASE"/>
    <property type="match status" value="1"/>
</dbReference>
<dbReference type="InterPro" id="IPR050509">
    <property type="entry name" value="CoA-transferase_III"/>
</dbReference>
<dbReference type="Pfam" id="PF02515">
    <property type="entry name" value="CoA_transf_3"/>
    <property type="match status" value="1"/>
</dbReference>
<name>A0A328BIL4_9CAUL</name>
<dbReference type="PANTHER" id="PTHR48228">
    <property type="entry name" value="SUCCINYL-COA--D-CITRAMALATE COA-TRANSFERASE"/>
    <property type="match status" value="1"/>
</dbReference>
<keyword evidence="2" id="KW-1185">Reference proteome</keyword>
<gene>
    <name evidence="1" type="ORF">DJ019_12705</name>
</gene>